<dbReference type="InterPro" id="IPR047296">
    <property type="entry name" value="GIY-YIG_UvrC_Cho"/>
</dbReference>
<dbReference type="eggNOG" id="COG2176">
    <property type="taxonomic scope" value="Bacteria"/>
</dbReference>
<dbReference type="PANTHER" id="PTHR30562:SF1">
    <property type="entry name" value="UVRABC SYSTEM PROTEIN C"/>
    <property type="match status" value="1"/>
</dbReference>
<dbReference type="Proteomes" id="UP000215332">
    <property type="component" value="Chromosome 1"/>
</dbReference>
<dbReference type="SMART" id="SM00479">
    <property type="entry name" value="EXOIII"/>
    <property type="match status" value="1"/>
</dbReference>
<dbReference type="InterPro" id="IPR006054">
    <property type="entry name" value="DnaQ"/>
</dbReference>
<keyword evidence="1" id="KW-0378">Hydrolase</keyword>
<gene>
    <name evidence="3" type="primary">polC_2</name>
    <name evidence="3" type="ORF">SAMEA4412665_01804</name>
</gene>
<evidence type="ECO:0000313" key="4">
    <source>
        <dbReference type="Proteomes" id="UP000215332"/>
    </source>
</evidence>
<evidence type="ECO:0000313" key="3">
    <source>
        <dbReference type="EMBL" id="SNV39699.1"/>
    </source>
</evidence>
<dbReference type="InterPro" id="IPR036397">
    <property type="entry name" value="RNaseH_sf"/>
</dbReference>
<accession>A0A239WZK1</accession>
<dbReference type="AlphaFoldDB" id="A0A239WZK1"/>
<dbReference type="NCBIfam" id="TIGR00573">
    <property type="entry name" value="dnaq"/>
    <property type="match status" value="1"/>
</dbReference>
<keyword evidence="3" id="KW-0548">Nucleotidyltransferase</keyword>
<keyword evidence="1" id="KW-0269">Exonuclease</keyword>
<evidence type="ECO:0000259" key="2">
    <source>
        <dbReference type="PROSITE" id="PS50164"/>
    </source>
</evidence>
<proteinExistence type="predicted"/>
<dbReference type="GO" id="GO:0006289">
    <property type="term" value="P:nucleotide-excision repair"/>
    <property type="evidence" value="ECO:0007669"/>
    <property type="project" value="InterPro"/>
</dbReference>
<dbReference type="InterPro" id="IPR012337">
    <property type="entry name" value="RNaseH-like_sf"/>
</dbReference>
<dbReference type="FunFam" id="3.30.420.10:FF:000045">
    <property type="entry name" value="3'-5' exonuclease DinG"/>
    <property type="match status" value="1"/>
</dbReference>
<dbReference type="InterPro" id="IPR013520">
    <property type="entry name" value="Ribonucl_H"/>
</dbReference>
<dbReference type="GO" id="GO:0006260">
    <property type="term" value="P:DNA replication"/>
    <property type="evidence" value="ECO:0007669"/>
    <property type="project" value="InterPro"/>
</dbReference>
<dbReference type="GO" id="GO:0004527">
    <property type="term" value="F:exonuclease activity"/>
    <property type="evidence" value="ECO:0007669"/>
    <property type="project" value="UniProtKB-KW"/>
</dbReference>
<dbReference type="NCBIfam" id="NF005907">
    <property type="entry name" value="PRK07883.1-5"/>
    <property type="match status" value="1"/>
</dbReference>
<keyword evidence="1" id="KW-0540">Nuclease</keyword>
<dbReference type="CDD" id="cd06127">
    <property type="entry name" value="DEDDh"/>
    <property type="match status" value="1"/>
</dbReference>
<name>A0A239WZK1_9ACTN</name>
<protein>
    <submittedName>
        <fullName evidence="3">DNA polymerase III polC-type</fullName>
        <ecNumber evidence="3">2.7.7.7</ecNumber>
    </submittedName>
</protein>
<dbReference type="KEGG" id="cgrn:4412665_01804"/>
<dbReference type="PANTHER" id="PTHR30562">
    <property type="entry name" value="UVRC/OXIDOREDUCTASE"/>
    <property type="match status" value="1"/>
</dbReference>
<sequence>MPDSSSAHLQPSFDDLGTPLSEVTFCVVDLETTGLSTDDAITEIGAVKVRGGVVQGEFQTFVNPGEHIPASVQVLTGITDAMVSTAPRIGAVLPSWIEFSHSTVLVAHNARFDVGFLRRAYQAHDHPWPGHQVVDTLTLARMTLHREEVRSYRLGSLATLFHAQTSPDHRALDDARATVDVLHGLLERIGNLGVTTLEDVLEFTHHVSRQRRAKRVWAKDLPEEPGVYWFHREEPGHPDEVLYVGKSVNLRRRVSTYFTASEHRSRMDEMVRLSTAVGHQTCTTPLEAGVVELRLIDAHSPRYNRRSQRQNKVSWVTLTDEAFPRLSIVRSTTQPGRVYWGPFTRRDDAVDACRALREIAPLRECTGALSSHPHGCPLAEMGRCPAPCLHPDRASYQEIVELATRIMTRDVTAAATGHAARIAELADADRFEEAGARTDRALTLLRVGRRGARLASLARCPQIVAAQRVDDFWHVHVVRYGRLAGAGRVRVGGNPMPAIDAIVTAAQTVLPPPVSGLPACTVEEAELIASWFEEEGVRLVDIDGDWSWPAHIYVDAQALAAQVRSLRTETHGVPATCRPIVA</sequence>
<dbReference type="eggNOG" id="COG0322">
    <property type="taxonomic scope" value="Bacteria"/>
</dbReference>
<dbReference type="Gene3D" id="3.40.1440.10">
    <property type="entry name" value="GIY-YIG endonuclease"/>
    <property type="match status" value="1"/>
</dbReference>
<dbReference type="SUPFAM" id="SSF82771">
    <property type="entry name" value="GIY-YIG endonuclease"/>
    <property type="match status" value="1"/>
</dbReference>
<dbReference type="NCBIfam" id="NF005905">
    <property type="entry name" value="PRK07883.1-3"/>
    <property type="match status" value="1"/>
</dbReference>
<dbReference type="RefSeq" id="WP_065860464.1">
    <property type="nucleotide sequence ID" value="NZ_LT906441.1"/>
</dbReference>
<dbReference type="EC" id="2.7.7.7" evidence="3"/>
<keyword evidence="3" id="KW-0808">Transferase</keyword>
<dbReference type="CDD" id="cd10434">
    <property type="entry name" value="GIY-YIG_UvrC_Cho"/>
    <property type="match status" value="1"/>
</dbReference>
<dbReference type="SMART" id="SM00465">
    <property type="entry name" value="GIYc"/>
    <property type="match status" value="1"/>
</dbReference>
<dbReference type="Gene3D" id="3.30.420.10">
    <property type="entry name" value="Ribonuclease H-like superfamily/Ribonuclease H"/>
    <property type="match status" value="1"/>
</dbReference>
<dbReference type="PROSITE" id="PS50164">
    <property type="entry name" value="GIY_YIG"/>
    <property type="match status" value="1"/>
</dbReference>
<organism evidence="3 4">
    <name type="scientific">Cutibacterium granulosum</name>
    <dbReference type="NCBI Taxonomy" id="33011"/>
    <lineage>
        <taxon>Bacteria</taxon>
        <taxon>Bacillati</taxon>
        <taxon>Actinomycetota</taxon>
        <taxon>Actinomycetes</taxon>
        <taxon>Propionibacteriales</taxon>
        <taxon>Propionibacteriaceae</taxon>
        <taxon>Cutibacterium</taxon>
    </lineage>
</organism>
<dbReference type="InterPro" id="IPR035901">
    <property type="entry name" value="GIY-YIG_endonuc_sf"/>
</dbReference>
<dbReference type="SUPFAM" id="SSF53098">
    <property type="entry name" value="Ribonuclease H-like"/>
    <property type="match status" value="1"/>
</dbReference>
<evidence type="ECO:0000256" key="1">
    <source>
        <dbReference type="ARBA" id="ARBA00022839"/>
    </source>
</evidence>
<dbReference type="InterPro" id="IPR000305">
    <property type="entry name" value="GIY-YIG_endonuc"/>
</dbReference>
<feature type="domain" description="GIY-YIG" evidence="2">
    <location>
        <begin position="223"/>
        <end position="305"/>
    </location>
</feature>
<dbReference type="GO" id="GO:0003887">
    <property type="term" value="F:DNA-directed DNA polymerase activity"/>
    <property type="evidence" value="ECO:0007669"/>
    <property type="project" value="UniProtKB-EC"/>
</dbReference>
<reference evidence="3 4" key="1">
    <citation type="submission" date="2017-06" db="EMBL/GenBank/DDBJ databases">
        <authorList>
            <consortium name="Pathogen Informatics"/>
        </authorList>
    </citation>
    <scope>NUCLEOTIDE SEQUENCE [LARGE SCALE GENOMIC DNA]</scope>
    <source>
        <strain evidence="3 4">NCTC11865</strain>
    </source>
</reference>
<dbReference type="GO" id="GO:0009380">
    <property type="term" value="C:excinuclease repair complex"/>
    <property type="evidence" value="ECO:0007669"/>
    <property type="project" value="TreeGrafter"/>
</dbReference>
<dbReference type="Pfam" id="PF00929">
    <property type="entry name" value="RNase_T"/>
    <property type="match status" value="1"/>
</dbReference>
<dbReference type="InterPro" id="IPR050066">
    <property type="entry name" value="UvrABC_protein_C"/>
</dbReference>
<dbReference type="GO" id="GO:0003677">
    <property type="term" value="F:DNA binding"/>
    <property type="evidence" value="ECO:0007669"/>
    <property type="project" value="InterPro"/>
</dbReference>
<dbReference type="EMBL" id="LT906441">
    <property type="protein sequence ID" value="SNV39699.1"/>
    <property type="molecule type" value="Genomic_DNA"/>
</dbReference>